<dbReference type="AlphaFoldDB" id="B6TG24"/>
<organism evidence="1">
    <name type="scientific">Zea mays</name>
    <name type="common">Maize</name>
    <dbReference type="NCBI Taxonomy" id="4577"/>
    <lineage>
        <taxon>Eukaryota</taxon>
        <taxon>Viridiplantae</taxon>
        <taxon>Streptophyta</taxon>
        <taxon>Embryophyta</taxon>
        <taxon>Tracheophyta</taxon>
        <taxon>Spermatophyta</taxon>
        <taxon>Magnoliopsida</taxon>
        <taxon>Liliopsida</taxon>
        <taxon>Poales</taxon>
        <taxon>Poaceae</taxon>
        <taxon>PACMAD clade</taxon>
        <taxon>Panicoideae</taxon>
        <taxon>Andropogonodae</taxon>
        <taxon>Andropogoneae</taxon>
        <taxon>Tripsacinae</taxon>
        <taxon>Zea</taxon>
    </lineage>
</organism>
<dbReference type="EMBL" id="EU963939">
    <property type="protein sequence ID" value="ACG36057.1"/>
    <property type="molecule type" value="mRNA"/>
</dbReference>
<sequence length="146" mass="15677">MDWRHLLVVAGLRRFERRTHGVVGLELAGGRAPPGVGFVACRPDLPLAAGAGGRWRLRRWQFGARACIVARRSLLCHPSPPSRPCLLLWAGVSCATVRSGGSGSSMVVCGVGMWAAVAPPAFAVVRVPADLRANRGGGLRFWKSRW</sequence>
<reference evidence="1" key="1">
    <citation type="journal article" date="2009" name="Plant Mol. Biol.">
        <title>Insights into corn genes derived from large-scale cDNA sequencing.</title>
        <authorList>
            <person name="Alexandrov N.N."/>
            <person name="Brover V.V."/>
            <person name="Freidin S."/>
            <person name="Troukhan M.E."/>
            <person name="Tatarinova T.V."/>
            <person name="Zhang H."/>
            <person name="Swaller T.J."/>
            <person name="Lu Y.P."/>
            <person name="Bouck J."/>
            <person name="Flavell R.B."/>
            <person name="Feldmann K.A."/>
        </authorList>
    </citation>
    <scope>NUCLEOTIDE SEQUENCE</scope>
</reference>
<name>B6TG24_MAIZE</name>
<protein>
    <submittedName>
        <fullName evidence="1">Uncharacterized protein</fullName>
    </submittedName>
</protein>
<proteinExistence type="evidence at transcript level"/>
<accession>B6TG24</accession>
<evidence type="ECO:0000313" key="1">
    <source>
        <dbReference type="EMBL" id="ACG36057.1"/>
    </source>
</evidence>